<dbReference type="AlphaFoldDB" id="A0A1E7R1E9"/>
<sequence length="216" mass="24112">MGDNITVRNKHYDVNQFIGVVTQREKQRETRISSSGGGDAPIHSNSKTYIHDEVFLENAAGEEKVLKLVDWDLSVKAGNTVQTISASQSGKKQQYYVAVQNISTGSLYWAKKETLRRVFGYPALSAAALFWLLLIICPAIGYWLGADAQTVYSYNKWGAVTGKHGAMSWTYFAVPFLLVFAYIGIFQIYMTNRAIGEAKEKLKSLLQKKSPLNKSV</sequence>
<feature type="transmembrane region" description="Helical" evidence="1">
    <location>
        <begin position="118"/>
        <end position="146"/>
    </location>
</feature>
<keyword evidence="1" id="KW-0812">Transmembrane</keyword>
<evidence type="ECO:0000256" key="1">
    <source>
        <dbReference type="SAM" id="Phobius"/>
    </source>
</evidence>
<dbReference type="STRING" id="1262585.BJI46_05085"/>
<protein>
    <submittedName>
        <fullName evidence="2">Uncharacterized protein</fullName>
    </submittedName>
</protein>
<organism evidence="2 3">
    <name type="scientific">Acinetobacter qingfengensis</name>
    <dbReference type="NCBI Taxonomy" id="1262585"/>
    <lineage>
        <taxon>Bacteria</taxon>
        <taxon>Pseudomonadati</taxon>
        <taxon>Pseudomonadota</taxon>
        <taxon>Gammaproteobacteria</taxon>
        <taxon>Moraxellales</taxon>
        <taxon>Moraxellaceae</taxon>
        <taxon>Acinetobacter</taxon>
    </lineage>
</organism>
<name>A0A1E7R1E9_9GAMM</name>
<dbReference type="RefSeq" id="WP_070070687.1">
    <property type="nucleotide sequence ID" value="NZ_MKKK01000056.1"/>
</dbReference>
<keyword evidence="3" id="KW-1185">Reference proteome</keyword>
<dbReference type="Proteomes" id="UP000185895">
    <property type="component" value="Unassembled WGS sequence"/>
</dbReference>
<keyword evidence="1" id="KW-1133">Transmembrane helix</keyword>
<feature type="transmembrane region" description="Helical" evidence="1">
    <location>
        <begin position="166"/>
        <end position="189"/>
    </location>
</feature>
<reference evidence="2 3" key="1">
    <citation type="submission" date="2016-09" db="EMBL/GenBank/DDBJ databases">
        <authorList>
            <person name="Capua I."/>
            <person name="De Benedictis P."/>
            <person name="Joannis T."/>
            <person name="Lombin L.H."/>
            <person name="Cattoli G."/>
        </authorList>
    </citation>
    <scope>NUCLEOTIDE SEQUENCE [LARGE SCALE GENOMIC DNA]</scope>
    <source>
        <strain evidence="2 3">ANC 4671</strain>
    </source>
</reference>
<keyword evidence="1" id="KW-0472">Membrane</keyword>
<evidence type="ECO:0000313" key="3">
    <source>
        <dbReference type="Proteomes" id="UP000185895"/>
    </source>
</evidence>
<dbReference type="OrthoDB" id="9900191at2"/>
<comment type="caution">
    <text evidence="2">The sequence shown here is derived from an EMBL/GenBank/DDBJ whole genome shotgun (WGS) entry which is preliminary data.</text>
</comment>
<proteinExistence type="predicted"/>
<accession>A0A1E7R1E9</accession>
<gene>
    <name evidence="2" type="ORF">BJI46_05085</name>
</gene>
<dbReference type="EMBL" id="MKKK01000056">
    <property type="protein sequence ID" value="OEY93116.1"/>
    <property type="molecule type" value="Genomic_DNA"/>
</dbReference>
<evidence type="ECO:0000313" key="2">
    <source>
        <dbReference type="EMBL" id="OEY93116.1"/>
    </source>
</evidence>